<name>A0A0F9BDU8_9ZZZZ</name>
<comment type="caution">
    <text evidence="1">The sequence shown here is derived from an EMBL/GenBank/DDBJ whole genome shotgun (WGS) entry which is preliminary data.</text>
</comment>
<organism evidence="1">
    <name type="scientific">marine sediment metagenome</name>
    <dbReference type="NCBI Taxonomy" id="412755"/>
    <lineage>
        <taxon>unclassified sequences</taxon>
        <taxon>metagenomes</taxon>
        <taxon>ecological metagenomes</taxon>
    </lineage>
</organism>
<proteinExistence type="predicted"/>
<sequence>MNHTKRKWVVSSSILVVDEDARVIANTMPMMGVPNLCVDMFEAEANAHLIAAAPDLLDALKGTDGTPNVPMVLAQALQGRNDVVISMLRKLCSINVNAITKAEQKN</sequence>
<dbReference type="EMBL" id="LAZR01038324">
    <property type="protein sequence ID" value="KKL19865.1"/>
    <property type="molecule type" value="Genomic_DNA"/>
</dbReference>
<reference evidence="1" key="1">
    <citation type="journal article" date="2015" name="Nature">
        <title>Complex archaea that bridge the gap between prokaryotes and eukaryotes.</title>
        <authorList>
            <person name="Spang A."/>
            <person name="Saw J.H."/>
            <person name="Jorgensen S.L."/>
            <person name="Zaremba-Niedzwiedzka K."/>
            <person name="Martijn J."/>
            <person name="Lind A.E."/>
            <person name="van Eijk R."/>
            <person name="Schleper C."/>
            <person name="Guy L."/>
            <person name="Ettema T.J."/>
        </authorList>
    </citation>
    <scope>NUCLEOTIDE SEQUENCE</scope>
</reference>
<gene>
    <name evidence="1" type="ORF">LCGC14_2461180</name>
</gene>
<evidence type="ECO:0000313" key="1">
    <source>
        <dbReference type="EMBL" id="KKL19865.1"/>
    </source>
</evidence>
<protein>
    <submittedName>
        <fullName evidence="1">Uncharacterized protein</fullName>
    </submittedName>
</protein>
<dbReference type="AlphaFoldDB" id="A0A0F9BDU8"/>
<accession>A0A0F9BDU8</accession>